<protein>
    <submittedName>
        <fullName evidence="1">Uncharacterized protein</fullName>
    </submittedName>
</protein>
<gene>
    <name evidence="1" type="ORF">UFOVP46_112</name>
</gene>
<evidence type="ECO:0000313" key="1">
    <source>
        <dbReference type="EMBL" id="CAB4123874.1"/>
    </source>
</evidence>
<proteinExistence type="predicted"/>
<name>A0A6J5KNB1_9CAUD</name>
<sequence length="176" mass="19526">MTISSIDQYHALAPKAVSNTSLSKEQLIHMDKLAGNHSSINVPYNQNPSTGVHLSDLGKFVNPTASTSNIPSWAAKTSGNKDSTNVFGGKVLAEYAESYSLNMDANGAITYDIQITQDKFARLLEGRSHMEKLDTSFLEEQLANYDDQLDKDFIKGYLAAIEVLNERKYLEDYLPE</sequence>
<dbReference type="EMBL" id="LR796174">
    <property type="protein sequence ID" value="CAB4123874.1"/>
    <property type="molecule type" value="Genomic_DNA"/>
</dbReference>
<accession>A0A6J5KNB1</accession>
<organism evidence="1">
    <name type="scientific">uncultured Caudovirales phage</name>
    <dbReference type="NCBI Taxonomy" id="2100421"/>
    <lineage>
        <taxon>Viruses</taxon>
        <taxon>Duplodnaviria</taxon>
        <taxon>Heunggongvirae</taxon>
        <taxon>Uroviricota</taxon>
        <taxon>Caudoviricetes</taxon>
        <taxon>Peduoviridae</taxon>
        <taxon>Maltschvirus</taxon>
        <taxon>Maltschvirus maltsch</taxon>
    </lineage>
</organism>
<reference evidence="1" key="1">
    <citation type="submission" date="2020-04" db="EMBL/GenBank/DDBJ databases">
        <authorList>
            <person name="Chiriac C."/>
            <person name="Salcher M."/>
            <person name="Ghai R."/>
            <person name="Kavagutti S V."/>
        </authorList>
    </citation>
    <scope>NUCLEOTIDE SEQUENCE</scope>
</reference>